<dbReference type="PANTHER" id="PTHR23106:SF24">
    <property type="entry name" value="ANGIOGENIC FACTOR WITH G PATCH AND FHA DOMAINS 1"/>
    <property type="match status" value="1"/>
</dbReference>
<comment type="caution">
    <text evidence="3">The sequence shown here is derived from an EMBL/GenBank/DDBJ whole genome shotgun (WGS) entry which is preliminary data.</text>
</comment>
<proteinExistence type="predicted"/>
<dbReference type="AlphaFoldDB" id="F7NLE9"/>
<sequence length="155" mass="17696">MHPKNFQVLTVVLQYSLLAFILYFLFRTIQVIQQDISQRNYEKHYSSHAGNISQTKSRQSVLKILERGQFAPGIAAIPIQEEISIGRGPENNVVIPEAVVSHEHACISRRKQEYWLTDLSSTNGTYYNGMLLSGDVLLKHQDIIKVGSTTFRFEE</sequence>
<dbReference type="OrthoDB" id="9816434at2"/>
<name>F7NLE9_9FIRM</name>
<dbReference type="Pfam" id="PF00498">
    <property type="entry name" value="FHA"/>
    <property type="match status" value="1"/>
</dbReference>
<feature type="domain" description="FHA" evidence="2">
    <location>
        <begin position="83"/>
        <end position="132"/>
    </location>
</feature>
<dbReference type="SMART" id="SM00240">
    <property type="entry name" value="FHA"/>
    <property type="match status" value="1"/>
</dbReference>
<dbReference type="CDD" id="cd00060">
    <property type="entry name" value="FHA"/>
    <property type="match status" value="1"/>
</dbReference>
<dbReference type="InterPro" id="IPR053027">
    <property type="entry name" value="AGGF1"/>
</dbReference>
<gene>
    <name evidence="3" type="ORF">ALO_14607</name>
</gene>
<evidence type="ECO:0000259" key="2">
    <source>
        <dbReference type="PROSITE" id="PS50006"/>
    </source>
</evidence>
<keyword evidence="4" id="KW-1185">Reference proteome</keyword>
<evidence type="ECO:0000313" key="4">
    <source>
        <dbReference type="Proteomes" id="UP000003240"/>
    </source>
</evidence>
<dbReference type="PANTHER" id="PTHR23106">
    <property type="entry name" value="ANGIOGENIC FACTOR WITH G PATCH AND FHA DOMAINS 1"/>
    <property type="match status" value="1"/>
</dbReference>
<organism evidence="3 4">
    <name type="scientific">Acetonema longum DSM 6540</name>
    <dbReference type="NCBI Taxonomy" id="1009370"/>
    <lineage>
        <taxon>Bacteria</taxon>
        <taxon>Bacillati</taxon>
        <taxon>Bacillota</taxon>
        <taxon>Negativicutes</taxon>
        <taxon>Acetonemataceae</taxon>
        <taxon>Acetonema</taxon>
    </lineage>
</organism>
<dbReference type="eggNOG" id="COG1716">
    <property type="taxonomic scope" value="Bacteria"/>
</dbReference>
<dbReference type="InterPro" id="IPR008984">
    <property type="entry name" value="SMAD_FHA_dom_sf"/>
</dbReference>
<dbReference type="STRING" id="1009370.ALO_14607"/>
<dbReference type="EMBL" id="AFGF01000126">
    <property type="protein sequence ID" value="EGO63254.1"/>
    <property type="molecule type" value="Genomic_DNA"/>
</dbReference>
<dbReference type="PROSITE" id="PS50006">
    <property type="entry name" value="FHA_DOMAIN"/>
    <property type="match status" value="1"/>
</dbReference>
<keyword evidence="1" id="KW-1133">Transmembrane helix</keyword>
<keyword evidence="1" id="KW-0812">Transmembrane</keyword>
<dbReference type="SUPFAM" id="SSF49879">
    <property type="entry name" value="SMAD/FHA domain"/>
    <property type="match status" value="1"/>
</dbReference>
<dbReference type="InterPro" id="IPR000253">
    <property type="entry name" value="FHA_dom"/>
</dbReference>
<evidence type="ECO:0000313" key="3">
    <source>
        <dbReference type="EMBL" id="EGO63254.1"/>
    </source>
</evidence>
<feature type="transmembrane region" description="Helical" evidence="1">
    <location>
        <begin position="6"/>
        <end position="26"/>
    </location>
</feature>
<dbReference type="Gene3D" id="2.60.200.20">
    <property type="match status" value="1"/>
</dbReference>
<reference evidence="3 4" key="1">
    <citation type="journal article" date="2011" name="EMBO J.">
        <title>Structural diversity of bacterial flagellar motors.</title>
        <authorList>
            <person name="Chen S."/>
            <person name="Beeby M."/>
            <person name="Murphy G.E."/>
            <person name="Leadbetter J.R."/>
            <person name="Hendrixson D.R."/>
            <person name="Briegel A."/>
            <person name="Li Z."/>
            <person name="Shi J."/>
            <person name="Tocheva E.I."/>
            <person name="Muller A."/>
            <person name="Dobro M.J."/>
            <person name="Jensen G.J."/>
        </authorList>
    </citation>
    <scope>NUCLEOTIDE SEQUENCE [LARGE SCALE GENOMIC DNA]</scope>
    <source>
        <strain evidence="3 4">DSM 6540</strain>
    </source>
</reference>
<accession>F7NLE9</accession>
<keyword evidence="1" id="KW-0472">Membrane</keyword>
<evidence type="ECO:0000256" key="1">
    <source>
        <dbReference type="SAM" id="Phobius"/>
    </source>
</evidence>
<protein>
    <submittedName>
        <fullName evidence="3">FHA domain-containing protein</fullName>
    </submittedName>
</protein>
<dbReference type="RefSeq" id="WP_004573495.1">
    <property type="nucleotide sequence ID" value="NZ_AFGF01000126.1"/>
</dbReference>
<dbReference type="Proteomes" id="UP000003240">
    <property type="component" value="Unassembled WGS sequence"/>
</dbReference>